<keyword evidence="4" id="KW-1185">Reference proteome</keyword>
<gene>
    <name evidence="3" type="ORF">GJ744_012424</name>
</gene>
<feature type="region of interest" description="Disordered" evidence="2">
    <location>
        <begin position="495"/>
        <end position="517"/>
    </location>
</feature>
<keyword evidence="1" id="KW-0040">ANK repeat</keyword>
<dbReference type="OrthoDB" id="3200163at2759"/>
<dbReference type="SUPFAM" id="SSF48403">
    <property type="entry name" value="Ankyrin repeat"/>
    <property type="match status" value="1"/>
</dbReference>
<feature type="compositionally biased region" description="Polar residues" evidence="2">
    <location>
        <begin position="495"/>
        <end position="508"/>
    </location>
</feature>
<proteinExistence type="predicted"/>
<protein>
    <submittedName>
        <fullName evidence="3">Uncharacterized protein</fullName>
    </submittedName>
</protein>
<evidence type="ECO:0000313" key="4">
    <source>
        <dbReference type="Proteomes" id="UP000606974"/>
    </source>
</evidence>
<evidence type="ECO:0000313" key="3">
    <source>
        <dbReference type="EMBL" id="KAF7505889.1"/>
    </source>
</evidence>
<reference evidence="3" key="1">
    <citation type="submission" date="2020-02" db="EMBL/GenBank/DDBJ databases">
        <authorList>
            <person name="Palmer J.M."/>
        </authorList>
    </citation>
    <scope>NUCLEOTIDE SEQUENCE</scope>
    <source>
        <strain evidence="3">EPUS1.4</strain>
        <tissue evidence="3">Thallus</tissue>
    </source>
</reference>
<sequence length="642" mass="71064">MNDTIQHASFVQSPERNYHTVCPIQPDRSTFDKPTSQPPISDQVETASALIRQQGGSPKVYHQISGTETPFGTVWCRTSTVKTNGRSKSPKGIHLVSSYIYYPSWWLSKLGVKTGIEANLSSSPKGWQFALNPVRAVPDNSLIFDFCKTGNIEAVQHMIARGAASVQDTSSKGWTPLHFAADAANVELCEFLISEGADKRALAYEGPSENTLSSVTIFAEKVQVLPAQRKIAMLRLFLDTLDLSEPSDDGWTVVGSLVKAQSREDSSLASNSITWFLQHFSTDNVVKFGAKTLWHGLQHAVRAFIHLSQEDMVLQELNDLGANSMKNLIRRSQVASLAHWTALRVTGRRLLPMLNIAGAILHCSGFDWVGDGPEPSPALVEKQLPFIFSTWTSTLTDSLQRVQELTAIELQTIAEQAGWTSAFFQGLDSKLSDKRSQSHQRCSAAPRCSACGDDYTFLGAGVVEPCWIAFAECTKSKHRFDCLCSDFPRSEVVSRTNHIRQSPRSMGESQDADNKPAGKLQQYGLSRAHIIEPDEEDDPDADKEDEDHFYDTLSDQLREGDQGEEEEASLIIQALETLNKTDPFSSIALDLYRTQGQAWLGSYQPAESLCGTCFLKREGYIDEKGDASNDMVKPPERFVLVV</sequence>
<dbReference type="InterPro" id="IPR002110">
    <property type="entry name" value="Ankyrin_rpt"/>
</dbReference>
<dbReference type="SMART" id="SM00248">
    <property type="entry name" value="ANK"/>
    <property type="match status" value="2"/>
</dbReference>
<dbReference type="AlphaFoldDB" id="A0A8H7AD61"/>
<feature type="repeat" description="ANK" evidence="1">
    <location>
        <begin position="172"/>
        <end position="204"/>
    </location>
</feature>
<dbReference type="EMBL" id="JAACFV010000098">
    <property type="protein sequence ID" value="KAF7505889.1"/>
    <property type="molecule type" value="Genomic_DNA"/>
</dbReference>
<dbReference type="Proteomes" id="UP000606974">
    <property type="component" value="Unassembled WGS sequence"/>
</dbReference>
<evidence type="ECO:0000256" key="2">
    <source>
        <dbReference type="SAM" id="MobiDB-lite"/>
    </source>
</evidence>
<dbReference type="PROSITE" id="PS50088">
    <property type="entry name" value="ANK_REPEAT"/>
    <property type="match status" value="1"/>
</dbReference>
<organism evidence="3 4">
    <name type="scientific">Endocarpon pusillum</name>
    <dbReference type="NCBI Taxonomy" id="364733"/>
    <lineage>
        <taxon>Eukaryota</taxon>
        <taxon>Fungi</taxon>
        <taxon>Dikarya</taxon>
        <taxon>Ascomycota</taxon>
        <taxon>Pezizomycotina</taxon>
        <taxon>Eurotiomycetes</taxon>
        <taxon>Chaetothyriomycetidae</taxon>
        <taxon>Verrucariales</taxon>
        <taxon>Verrucariaceae</taxon>
        <taxon>Endocarpon</taxon>
    </lineage>
</organism>
<accession>A0A8H7AD61</accession>
<dbReference type="Pfam" id="PF12796">
    <property type="entry name" value="Ank_2"/>
    <property type="match status" value="1"/>
</dbReference>
<dbReference type="Gene3D" id="1.25.40.20">
    <property type="entry name" value="Ankyrin repeat-containing domain"/>
    <property type="match status" value="1"/>
</dbReference>
<comment type="caution">
    <text evidence="3">The sequence shown here is derived from an EMBL/GenBank/DDBJ whole genome shotgun (WGS) entry which is preliminary data.</text>
</comment>
<evidence type="ECO:0000256" key="1">
    <source>
        <dbReference type="PROSITE-ProRule" id="PRU00023"/>
    </source>
</evidence>
<name>A0A8H7AD61_9EURO</name>
<dbReference type="PROSITE" id="PS50297">
    <property type="entry name" value="ANK_REP_REGION"/>
    <property type="match status" value="1"/>
</dbReference>
<dbReference type="InterPro" id="IPR036770">
    <property type="entry name" value="Ankyrin_rpt-contain_sf"/>
</dbReference>